<keyword evidence="2" id="KW-1185">Reference proteome</keyword>
<sequence length="88" mass="10482">MPRCSIPMGLFIYNTINHRFIQTEDLRASFQDIWIFFCATRPPYKENTRSENWPDLSPVFLDMLSDPMLNCWEETTSELKLPIHIFPN</sequence>
<accession>A0ABQ9IG21</accession>
<reference evidence="1 2" key="1">
    <citation type="submission" date="2023-02" db="EMBL/GenBank/DDBJ databases">
        <title>LHISI_Scaffold_Assembly.</title>
        <authorList>
            <person name="Stuart O.P."/>
            <person name="Cleave R."/>
            <person name="Magrath M.J.L."/>
            <person name="Mikheyev A.S."/>
        </authorList>
    </citation>
    <scope>NUCLEOTIDE SEQUENCE [LARGE SCALE GENOMIC DNA]</scope>
    <source>
        <strain evidence="1">Daus_M_001</strain>
        <tissue evidence="1">Leg muscle</tissue>
    </source>
</reference>
<organism evidence="1 2">
    <name type="scientific">Dryococelus australis</name>
    <dbReference type="NCBI Taxonomy" id="614101"/>
    <lineage>
        <taxon>Eukaryota</taxon>
        <taxon>Metazoa</taxon>
        <taxon>Ecdysozoa</taxon>
        <taxon>Arthropoda</taxon>
        <taxon>Hexapoda</taxon>
        <taxon>Insecta</taxon>
        <taxon>Pterygota</taxon>
        <taxon>Neoptera</taxon>
        <taxon>Polyneoptera</taxon>
        <taxon>Phasmatodea</taxon>
        <taxon>Verophasmatodea</taxon>
        <taxon>Anareolatae</taxon>
        <taxon>Phasmatidae</taxon>
        <taxon>Eurycanthinae</taxon>
        <taxon>Dryococelus</taxon>
    </lineage>
</organism>
<dbReference type="Proteomes" id="UP001159363">
    <property type="component" value="Chromosome 1"/>
</dbReference>
<protein>
    <submittedName>
        <fullName evidence="1">Uncharacterized protein</fullName>
    </submittedName>
</protein>
<name>A0ABQ9IG21_9NEOP</name>
<comment type="caution">
    <text evidence="1">The sequence shown here is derived from an EMBL/GenBank/DDBJ whole genome shotgun (WGS) entry which is preliminary data.</text>
</comment>
<evidence type="ECO:0000313" key="2">
    <source>
        <dbReference type="Proteomes" id="UP001159363"/>
    </source>
</evidence>
<evidence type="ECO:0000313" key="1">
    <source>
        <dbReference type="EMBL" id="KAJ8895150.1"/>
    </source>
</evidence>
<feature type="non-terminal residue" evidence="1">
    <location>
        <position position="88"/>
    </location>
</feature>
<dbReference type="EMBL" id="JARBHB010000001">
    <property type="protein sequence ID" value="KAJ8895150.1"/>
    <property type="molecule type" value="Genomic_DNA"/>
</dbReference>
<gene>
    <name evidence="1" type="ORF">PR048_000475</name>
</gene>
<proteinExistence type="predicted"/>